<keyword evidence="2" id="KW-1185">Reference proteome</keyword>
<evidence type="ECO:0000313" key="1">
    <source>
        <dbReference type="EMBL" id="KAI8037328.1"/>
    </source>
</evidence>
<dbReference type="EMBL" id="JAMKOV010000013">
    <property type="protein sequence ID" value="KAI8037328.1"/>
    <property type="molecule type" value="Genomic_DNA"/>
</dbReference>
<gene>
    <name evidence="1" type="ORF">M5D96_010079</name>
</gene>
<proteinExistence type="predicted"/>
<dbReference type="AlphaFoldDB" id="A0A9P9YIQ2"/>
<comment type="caution">
    <text evidence="1">The sequence shown here is derived from an EMBL/GenBank/DDBJ whole genome shotgun (WGS) entry which is preliminary data.</text>
</comment>
<name>A0A9P9YIQ2_9MUSC</name>
<dbReference type="OrthoDB" id="7831182at2759"/>
<evidence type="ECO:0000313" key="2">
    <source>
        <dbReference type="Proteomes" id="UP001059596"/>
    </source>
</evidence>
<sequence length="126" mass="14630">MNSIRLSAQERVHSEQSFPLLRLSESVDVEMKIHFLSILVVALVALQFPQAKAHSQDLMSHCVSCPDEFRGRLICAFLNGCHLEMEYCSMLVFNCARLQHRRHMFLVKNEGKCHPVRGYKCQFMEF</sequence>
<accession>A0A9P9YIQ2</accession>
<organism evidence="1 2">
    <name type="scientific">Drosophila gunungcola</name>
    <name type="common">fruit fly</name>
    <dbReference type="NCBI Taxonomy" id="103775"/>
    <lineage>
        <taxon>Eukaryota</taxon>
        <taxon>Metazoa</taxon>
        <taxon>Ecdysozoa</taxon>
        <taxon>Arthropoda</taxon>
        <taxon>Hexapoda</taxon>
        <taxon>Insecta</taxon>
        <taxon>Pterygota</taxon>
        <taxon>Neoptera</taxon>
        <taxon>Endopterygota</taxon>
        <taxon>Diptera</taxon>
        <taxon>Brachycera</taxon>
        <taxon>Muscomorpha</taxon>
        <taxon>Ephydroidea</taxon>
        <taxon>Drosophilidae</taxon>
        <taxon>Drosophila</taxon>
        <taxon>Sophophora</taxon>
    </lineage>
</organism>
<protein>
    <submittedName>
        <fullName evidence="1">Uncharacterized protein</fullName>
    </submittedName>
</protein>
<reference evidence="1" key="1">
    <citation type="journal article" date="2023" name="Genome Biol. Evol.">
        <title>Long-read-based Genome Assembly of Drosophila gunungcola Reveals Fewer Chemosensory Genes in Flower-breeding Species.</title>
        <authorList>
            <person name="Negi A."/>
            <person name="Liao B.Y."/>
            <person name="Yeh S.D."/>
        </authorList>
    </citation>
    <scope>NUCLEOTIDE SEQUENCE</scope>
    <source>
        <strain evidence="1">Sukarami</strain>
    </source>
</reference>
<dbReference type="Proteomes" id="UP001059596">
    <property type="component" value="Unassembled WGS sequence"/>
</dbReference>